<gene>
    <name evidence="4" type="ORF">SVXNc_0299</name>
</gene>
<dbReference type="GeneID" id="90589735"/>
<protein>
    <submittedName>
        <fullName evidence="4">VirB4/TraG-like ATPase / HerA helicase</fullName>
    </submittedName>
</protein>
<name>A0ABY8CI11_9ARCH</name>
<proteinExistence type="predicted"/>
<dbReference type="PANTHER" id="PTHR30121:SF6">
    <property type="entry name" value="SLR6007 PROTEIN"/>
    <property type="match status" value="1"/>
</dbReference>
<dbReference type="Gene3D" id="3.40.50.300">
    <property type="entry name" value="P-loop containing nucleotide triphosphate hydrolases"/>
    <property type="match status" value="1"/>
</dbReference>
<evidence type="ECO:0000256" key="1">
    <source>
        <dbReference type="SAM" id="Coils"/>
    </source>
</evidence>
<dbReference type="SMART" id="SM00382">
    <property type="entry name" value="AAA"/>
    <property type="match status" value="1"/>
</dbReference>
<keyword evidence="2" id="KW-0812">Transmembrane</keyword>
<keyword evidence="5" id="KW-1185">Reference proteome</keyword>
<dbReference type="SUPFAM" id="SSF52540">
    <property type="entry name" value="P-loop containing nucleoside triphosphate hydrolases"/>
    <property type="match status" value="1"/>
</dbReference>
<feature type="coiled-coil region" evidence="1">
    <location>
        <begin position="563"/>
        <end position="600"/>
    </location>
</feature>
<dbReference type="InterPro" id="IPR027417">
    <property type="entry name" value="P-loop_NTPase"/>
</dbReference>
<feature type="domain" description="AAA+ ATPase" evidence="3">
    <location>
        <begin position="303"/>
        <end position="503"/>
    </location>
</feature>
<dbReference type="InterPro" id="IPR051162">
    <property type="entry name" value="T4SS_component"/>
</dbReference>
<feature type="transmembrane region" description="Helical" evidence="2">
    <location>
        <begin position="237"/>
        <end position="258"/>
    </location>
</feature>
<evidence type="ECO:0000256" key="2">
    <source>
        <dbReference type="SAM" id="Phobius"/>
    </source>
</evidence>
<dbReference type="RefSeq" id="WP_347722198.1">
    <property type="nucleotide sequence ID" value="NZ_CP104395.1"/>
</dbReference>
<keyword evidence="2" id="KW-1133">Transmembrane helix</keyword>
<dbReference type="InterPro" id="IPR002789">
    <property type="entry name" value="HerA_central"/>
</dbReference>
<organism evidence="4 5">
    <name type="scientific">Candidatus Nanohalococcus occultus</name>
    <dbReference type="NCBI Taxonomy" id="2978047"/>
    <lineage>
        <taxon>Archaea</taxon>
        <taxon>Candidatus Nanohalarchaeota</taxon>
        <taxon>Candidatus Nanohalarchaeota incertae sedis</taxon>
        <taxon>Candidatus Nanohalococcus</taxon>
    </lineage>
</organism>
<sequence length="623" mass="70110">MKKTALLAALILFTGATTADISANEEIPSLNVVFSGETQVYTLEILNNGNESEDVRLRPQGDIRDVVDIQPTASVPADGSTNVLVELNPSNNTDVGLYIGRLSVRTDSQEQSIPLGVRVIDRNIADVKLDIQTTAETIRPDQNLTVLSVVSTSQDERVNTSISYEIRSSSDGQRQVETSRTVNFNGIKSYKHSLNPDNLTVGEYYVQGSITNGNRTVTSTDTLTVVNPFWTPTRIRAGILLIAVSAIIGGGVYTFRWYHQRRKDEARYVFPVDYSKLPEREDLFEVGKVAETEKTAYINPKDLTTHAIVAGSTGSGKSVTANVIAEEALENDIPVVVFDPTAQWTGFVKELKDDNLLEHYDRFDMDSSSDPHPYRGVIKEIDSENPDIDFEELKNEGEITVFTLNQLTTEEFDQAVRTIIDQIFEKEWEESPTLEMFIVFDEVHRLLEDYGGQGGYHALEKGAREFRKWGIGLMMCSQVTADFKQAVSGNIMTEIQMQTKSMEDIERVEKKYGEQFSKRISSEDVGTGMIQNSNYNDGEPWFVDFRPTYHNPHKIPDTELKKYHKLSKELDEVKDALSKLEDEGGNIKDKQLELNLAENKLKEGRFKMATMYINSLKDELDIS</sequence>
<evidence type="ECO:0000259" key="3">
    <source>
        <dbReference type="SMART" id="SM00382"/>
    </source>
</evidence>
<keyword evidence="1" id="KW-0175">Coiled coil</keyword>
<keyword evidence="2" id="KW-0472">Membrane</keyword>
<reference evidence="4 5" key="1">
    <citation type="submission" date="2022-09" db="EMBL/GenBank/DDBJ databases">
        <title>Xylan utilization by haloarchaea-nanohaloarchaea associations.</title>
        <authorList>
            <person name="Yakimov M."/>
        </authorList>
    </citation>
    <scope>NUCLEOTIDE SEQUENCE [LARGE SCALE GENOMIC DNA]</scope>
    <source>
        <strain evidence="4 5">SVXNc</strain>
    </source>
</reference>
<evidence type="ECO:0000313" key="5">
    <source>
        <dbReference type="Proteomes" id="UP001218034"/>
    </source>
</evidence>
<dbReference type="InterPro" id="IPR003593">
    <property type="entry name" value="AAA+_ATPase"/>
</dbReference>
<dbReference type="Pfam" id="PF01935">
    <property type="entry name" value="DUF87"/>
    <property type="match status" value="1"/>
</dbReference>
<dbReference type="Proteomes" id="UP001218034">
    <property type="component" value="Chromosome"/>
</dbReference>
<accession>A0ABY8CI11</accession>
<dbReference type="EMBL" id="CP104395">
    <property type="protein sequence ID" value="WEL19326.1"/>
    <property type="molecule type" value="Genomic_DNA"/>
</dbReference>
<dbReference type="PANTHER" id="PTHR30121">
    <property type="entry name" value="UNCHARACTERIZED PROTEIN YJGR-RELATED"/>
    <property type="match status" value="1"/>
</dbReference>
<evidence type="ECO:0000313" key="4">
    <source>
        <dbReference type="EMBL" id="WEL19326.1"/>
    </source>
</evidence>